<evidence type="ECO:0000313" key="1">
    <source>
        <dbReference type="EMBL" id="KAG2214880.1"/>
    </source>
</evidence>
<reference evidence="1 2" key="1">
    <citation type="submission" date="2020-12" db="EMBL/GenBank/DDBJ databases">
        <title>Metabolic potential, ecology and presence of endohyphal bacteria is reflected in genomic diversity of Mucoromycotina.</title>
        <authorList>
            <person name="Muszewska A."/>
            <person name="Okrasinska A."/>
            <person name="Steczkiewicz K."/>
            <person name="Drgas O."/>
            <person name="Orlowska M."/>
            <person name="Perlinska-Lenart U."/>
            <person name="Aleksandrzak-Piekarczyk T."/>
            <person name="Szatraj K."/>
            <person name="Zielenkiewicz U."/>
            <person name="Pilsyk S."/>
            <person name="Malc E."/>
            <person name="Mieczkowski P."/>
            <person name="Kruszewska J.S."/>
            <person name="Biernat P."/>
            <person name="Pawlowska J."/>
        </authorList>
    </citation>
    <scope>NUCLEOTIDE SEQUENCE [LARGE SCALE GENOMIC DNA]</scope>
    <source>
        <strain evidence="1 2">CBS 142.35</strain>
    </source>
</reference>
<dbReference type="AlphaFoldDB" id="A0A8H7VC13"/>
<keyword evidence="2" id="KW-1185">Reference proteome</keyword>
<dbReference type="Proteomes" id="UP000646827">
    <property type="component" value="Unassembled WGS sequence"/>
</dbReference>
<proteinExistence type="predicted"/>
<organism evidence="1 2">
    <name type="scientific">Circinella minor</name>
    <dbReference type="NCBI Taxonomy" id="1195481"/>
    <lineage>
        <taxon>Eukaryota</taxon>
        <taxon>Fungi</taxon>
        <taxon>Fungi incertae sedis</taxon>
        <taxon>Mucoromycota</taxon>
        <taxon>Mucoromycotina</taxon>
        <taxon>Mucoromycetes</taxon>
        <taxon>Mucorales</taxon>
        <taxon>Lichtheimiaceae</taxon>
        <taxon>Circinella</taxon>
    </lineage>
</organism>
<name>A0A8H7VC13_9FUNG</name>
<comment type="caution">
    <text evidence="1">The sequence shown here is derived from an EMBL/GenBank/DDBJ whole genome shotgun (WGS) entry which is preliminary data.</text>
</comment>
<evidence type="ECO:0000313" key="2">
    <source>
        <dbReference type="Proteomes" id="UP000646827"/>
    </source>
</evidence>
<accession>A0A8H7VC13</accession>
<protein>
    <submittedName>
        <fullName evidence="1">Uncharacterized protein</fullName>
    </submittedName>
</protein>
<dbReference type="EMBL" id="JAEPRB010000568">
    <property type="protein sequence ID" value="KAG2214880.1"/>
    <property type="molecule type" value="Genomic_DNA"/>
</dbReference>
<sequence>MTEQAPPDINQLIEELYQAHTDPVAMSPVPQVPHDLPVRPSFDWAPSATLTHLMPTVEQSTFTSTLAAEERMQLIERYPPIHGFTYKAPSPVPEAARLFSK</sequence>
<gene>
    <name evidence="1" type="ORF">INT45_001410</name>
</gene>